<protein>
    <submittedName>
        <fullName evidence="2">Uncharacterized protein</fullName>
    </submittedName>
</protein>
<organism evidence="2 3">
    <name type="scientific">Roridomyces roridus</name>
    <dbReference type="NCBI Taxonomy" id="1738132"/>
    <lineage>
        <taxon>Eukaryota</taxon>
        <taxon>Fungi</taxon>
        <taxon>Dikarya</taxon>
        <taxon>Basidiomycota</taxon>
        <taxon>Agaricomycotina</taxon>
        <taxon>Agaricomycetes</taxon>
        <taxon>Agaricomycetidae</taxon>
        <taxon>Agaricales</taxon>
        <taxon>Marasmiineae</taxon>
        <taxon>Mycenaceae</taxon>
        <taxon>Roridomyces</taxon>
    </lineage>
</organism>
<proteinExistence type="predicted"/>
<reference evidence="2" key="1">
    <citation type="submission" date="2023-03" db="EMBL/GenBank/DDBJ databases">
        <title>Massive genome expansion in bonnet fungi (Mycena s.s.) driven by repeated elements and novel gene families across ecological guilds.</title>
        <authorList>
            <consortium name="Lawrence Berkeley National Laboratory"/>
            <person name="Harder C.B."/>
            <person name="Miyauchi S."/>
            <person name="Viragh M."/>
            <person name="Kuo A."/>
            <person name="Thoen E."/>
            <person name="Andreopoulos B."/>
            <person name="Lu D."/>
            <person name="Skrede I."/>
            <person name="Drula E."/>
            <person name="Henrissat B."/>
            <person name="Morin E."/>
            <person name="Kohler A."/>
            <person name="Barry K."/>
            <person name="LaButti K."/>
            <person name="Morin E."/>
            <person name="Salamov A."/>
            <person name="Lipzen A."/>
            <person name="Mereny Z."/>
            <person name="Hegedus B."/>
            <person name="Baldrian P."/>
            <person name="Stursova M."/>
            <person name="Weitz H."/>
            <person name="Taylor A."/>
            <person name="Grigoriev I.V."/>
            <person name="Nagy L.G."/>
            <person name="Martin F."/>
            <person name="Kauserud H."/>
        </authorList>
    </citation>
    <scope>NUCLEOTIDE SEQUENCE</scope>
    <source>
        <strain evidence="2">9284</strain>
    </source>
</reference>
<keyword evidence="1" id="KW-0812">Transmembrane</keyword>
<keyword evidence="3" id="KW-1185">Reference proteome</keyword>
<dbReference type="EMBL" id="JARKIF010000001">
    <property type="protein sequence ID" value="KAJ7650926.1"/>
    <property type="molecule type" value="Genomic_DNA"/>
</dbReference>
<dbReference type="Proteomes" id="UP001221142">
    <property type="component" value="Unassembled WGS sequence"/>
</dbReference>
<accession>A0AAD7CKA0</accession>
<comment type="caution">
    <text evidence="2">The sequence shown here is derived from an EMBL/GenBank/DDBJ whole genome shotgun (WGS) entry which is preliminary data.</text>
</comment>
<keyword evidence="1" id="KW-0472">Membrane</keyword>
<name>A0AAD7CKA0_9AGAR</name>
<keyword evidence="1" id="KW-1133">Transmembrane helix</keyword>
<evidence type="ECO:0000313" key="3">
    <source>
        <dbReference type="Proteomes" id="UP001221142"/>
    </source>
</evidence>
<evidence type="ECO:0000313" key="2">
    <source>
        <dbReference type="EMBL" id="KAJ7650926.1"/>
    </source>
</evidence>
<feature type="transmembrane region" description="Helical" evidence="1">
    <location>
        <begin position="41"/>
        <end position="62"/>
    </location>
</feature>
<dbReference type="AlphaFoldDB" id="A0AAD7CKA0"/>
<gene>
    <name evidence="2" type="ORF">FB45DRAFT_997673</name>
</gene>
<sequence length="131" mass="14727">MLKDATRKGLTRARALSSSSHCIPTLFCPMASSTTTQLTQILWLFAVILVLYILFGILFIVFSHLQERLQRRPGGRECPLRSYSWDHLSLTVTDDDDVEGQMPDGQCPYAMNLTIHVDVPRFGGFPGLEKV</sequence>
<evidence type="ECO:0000256" key="1">
    <source>
        <dbReference type="SAM" id="Phobius"/>
    </source>
</evidence>